<gene>
    <name evidence="2" type="ORF">ACFS7Y_17720</name>
</gene>
<name>A0ABW6BIY7_9SPHI</name>
<feature type="signal peptide" evidence="1">
    <location>
        <begin position="1"/>
        <end position="23"/>
    </location>
</feature>
<organism evidence="2 3">
    <name type="scientific">Sphingobacterium bambusae</name>
    <dbReference type="NCBI Taxonomy" id="662858"/>
    <lineage>
        <taxon>Bacteria</taxon>
        <taxon>Pseudomonadati</taxon>
        <taxon>Bacteroidota</taxon>
        <taxon>Sphingobacteriia</taxon>
        <taxon>Sphingobacteriales</taxon>
        <taxon>Sphingobacteriaceae</taxon>
        <taxon>Sphingobacterium</taxon>
    </lineage>
</organism>
<dbReference type="EMBL" id="JBHUPB010000012">
    <property type="protein sequence ID" value="MFD2969237.1"/>
    <property type="molecule type" value="Genomic_DNA"/>
</dbReference>
<keyword evidence="1" id="KW-0732">Signal</keyword>
<dbReference type="RefSeq" id="WP_320186450.1">
    <property type="nucleotide sequence ID" value="NZ_CP138332.1"/>
</dbReference>
<dbReference type="Proteomes" id="UP001597525">
    <property type="component" value="Unassembled WGS sequence"/>
</dbReference>
<accession>A0ABW6BIY7</accession>
<evidence type="ECO:0000313" key="2">
    <source>
        <dbReference type="EMBL" id="MFD2969237.1"/>
    </source>
</evidence>
<evidence type="ECO:0000313" key="3">
    <source>
        <dbReference type="Proteomes" id="UP001597525"/>
    </source>
</evidence>
<evidence type="ECO:0000256" key="1">
    <source>
        <dbReference type="SAM" id="SignalP"/>
    </source>
</evidence>
<reference evidence="3" key="1">
    <citation type="journal article" date="2019" name="Int. J. Syst. Evol. Microbiol.">
        <title>The Global Catalogue of Microorganisms (GCM) 10K type strain sequencing project: providing services to taxonomists for standard genome sequencing and annotation.</title>
        <authorList>
            <consortium name="The Broad Institute Genomics Platform"/>
            <consortium name="The Broad Institute Genome Sequencing Center for Infectious Disease"/>
            <person name="Wu L."/>
            <person name="Ma J."/>
        </authorList>
    </citation>
    <scope>NUCLEOTIDE SEQUENCE [LARGE SCALE GENOMIC DNA]</scope>
    <source>
        <strain evidence="3">KCTC 22814</strain>
    </source>
</reference>
<proteinExistence type="predicted"/>
<comment type="caution">
    <text evidence="2">The sequence shown here is derived from an EMBL/GenBank/DDBJ whole genome shotgun (WGS) entry which is preliminary data.</text>
</comment>
<sequence>MQTKMRRAAVVLGLVGAALILNTACNSNKNEERPIEEGQHFTVATWLEGPQYLGSTKSLTEGTLSFLGKGFEAEGSRYIQHGGYIYMMNLTEKKFNQYALSKDGQITLNGSILTDGVVPNYFQSLNIVDDNTLLVLGSVDDNKGTAGWARIEIPSFKVVAKGELKVPYDAADPGQGFYVGRGYVDNGKFILGGYFYNSQTKAYAPTGVTALVYDYPAMNNMQVIQSNATKAGIGYDYLSSVDTDKDGNHYFVASAGKFWTGLGGKSGIVRIKKGESKFDESYFFDVSSQLDKEACLMGITHVGDNIAFATVQYESMMTSVRDRLKNVGQVVKLDLANKKVTLMNTPLSPVAMVRAPLVYQGKYYTALCIDGGEANLYEFDPKGNADSFKKGLKIDAGGWVQVQMIVANPAN</sequence>
<feature type="chain" id="PRO_5046598262" evidence="1">
    <location>
        <begin position="24"/>
        <end position="411"/>
    </location>
</feature>
<protein>
    <submittedName>
        <fullName evidence="2">DUF4374 domain-containing protein</fullName>
    </submittedName>
</protein>
<keyword evidence="3" id="KW-1185">Reference proteome</keyword>